<evidence type="ECO:0000259" key="3">
    <source>
        <dbReference type="Pfam" id="PF17799"/>
    </source>
</evidence>
<feature type="domain" description="Rrp7 RRM-like N-terminal" evidence="3">
    <location>
        <begin position="9"/>
        <end position="93"/>
    </location>
</feature>
<dbReference type="Proteomes" id="UP000286097">
    <property type="component" value="Unassembled WGS sequence"/>
</dbReference>
<dbReference type="OrthoDB" id="5390at2759"/>
<protein>
    <recommendedName>
        <fullName evidence="6">Ribosomal RNA-processing protein 7 C-terminal domain-containing protein</fullName>
    </recommendedName>
</protein>
<reference evidence="4 5" key="1">
    <citation type="submission" date="2018-06" db="EMBL/GenBank/DDBJ databases">
        <title>Comparative genomics of downy mildews reveals potential adaptations to biotrophy.</title>
        <authorList>
            <person name="Fletcher K."/>
            <person name="Klosterman S.J."/>
            <person name="Derevnina L."/>
            <person name="Martin F."/>
            <person name="Koike S."/>
            <person name="Reyes Chin-Wo S."/>
            <person name="Mou B."/>
            <person name="Michelmore R."/>
        </authorList>
    </citation>
    <scope>NUCLEOTIDE SEQUENCE [LARGE SCALE GENOMIC DNA]</scope>
    <source>
        <strain evidence="4 5">R13</strain>
    </source>
</reference>
<dbReference type="AlphaFoldDB" id="A0A3R7XY30"/>
<dbReference type="Gene3D" id="6.10.250.1770">
    <property type="match status" value="1"/>
</dbReference>
<dbReference type="InterPro" id="IPR040446">
    <property type="entry name" value="RRP7"/>
</dbReference>
<organism evidence="4 5">
    <name type="scientific">Peronospora effusa</name>
    <dbReference type="NCBI Taxonomy" id="542832"/>
    <lineage>
        <taxon>Eukaryota</taxon>
        <taxon>Sar</taxon>
        <taxon>Stramenopiles</taxon>
        <taxon>Oomycota</taxon>
        <taxon>Peronosporomycetes</taxon>
        <taxon>Peronosporales</taxon>
        <taxon>Peronosporaceae</taxon>
        <taxon>Peronospora</taxon>
    </lineage>
</organism>
<dbReference type="Pfam" id="PF17799">
    <property type="entry name" value="RRM_Rrp7"/>
    <property type="match status" value="1"/>
</dbReference>
<evidence type="ECO:0008006" key="6">
    <source>
        <dbReference type="Google" id="ProtNLM"/>
    </source>
</evidence>
<dbReference type="GO" id="GO:0034456">
    <property type="term" value="C:UTP-C complex"/>
    <property type="evidence" value="ECO:0007669"/>
    <property type="project" value="TreeGrafter"/>
</dbReference>
<proteinExistence type="inferred from homology"/>
<sequence>MTSTKVFGGYHAIALPLPHSSFQHFIYAKKHNTKPNATTESVLAANRTAYVVNLPVNTSEQWLRTCLEPLGAIQHVVAGSGGQFYEEKDDEHIVSDITTTRTAHIVFKAEEPLDKMLQVDTLETPIPRRICGLQAYAAKYRRNRPGLSVLKEIADRYMASFDKREEEDLRRREELKNQVDDDGFQTVVNIKKRGIVQAEEVLVRPAKKQKSKEINNFYRFQTREKKRGQLKTLRERFEEDRQLVEKMKKANKLRPE</sequence>
<dbReference type="InterPro" id="IPR040447">
    <property type="entry name" value="RRM_Rrp7"/>
</dbReference>
<comment type="similarity">
    <text evidence="1">Belongs to the RRP7 family.</text>
</comment>
<dbReference type="InterPro" id="IPR024326">
    <property type="entry name" value="RRP7_C"/>
</dbReference>
<comment type="caution">
    <text evidence="4">The sequence shown here is derived from an EMBL/GenBank/DDBJ whole genome shotgun (WGS) entry which is preliminary data.</text>
</comment>
<evidence type="ECO:0000256" key="1">
    <source>
        <dbReference type="ARBA" id="ARBA00006110"/>
    </source>
</evidence>
<evidence type="ECO:0000259" key="2">
    <source>
        <dbReference type="Pfam" id="PF12923"/>
    </source>
</evidence>
<evidence type="ECO:0000313" key="5">
    <source>
        <dbReference type="Proteomes" id="UP000286097"/>
    </source>
</evidence>
<dbReference type="GO" id="GO:0006364">
    <property type="term" value="P:rRNA processing"/>
    <property type="evidence" value="ECO:0007669"/>
    <property type="project" value="TreeGrafter"/>
</dbReference>
<evidence type="ECO:0000313" key="4">
    <source>
        <dbReference type="EMBL" id="RQM16460.1"/>
    </source>
</evidence>
<name>A0A3R7XY30_9STRA</name>
<dbReference type="GO" id="GO:0032545">
    <property type="term" value="C:CURI complex"/>
    <property type="evidence" value="ECO:0007669"/>
    <property type="project" value="TreeGrafter"/>
</dbReference>
<accession>A0A3R7XY30</accession>
<dbReference type="PANTHER" id="PTHR13191">
    <property type="entry name" value="RIBOSOMAL RNA PROCESSING PROTEIN 7-RELATED"/>
    <property type="match status" value="1"/>
</dbReference>
<dbReference type="PANTHER" id="PTHR13191:SF0">
    <property type="entry name" value="RIBOSOMAL RNA-PROCESSING PROTEIN 7 HOMOLOG A-RELATED"/>
    <property type="match status" value="1"/>
</dbReference>
<dbReference type="Pfam" id="PF12923">
    <property type="entry name" value="RRP7"/>
    <property type="match status" value="1"/>
</dbReference>
<feature type="domain" description="Ribosomal RNA-processing protein 7 C-terminal" evidence="2">
    <location>
        <begin position="142"/>
        <end position="256"/>
    </location>
</feature>
<gene>
    <name evidence="4" type="ORF">DD237_004673</name>
</gene>
<dbReference type="VEuPathDB" id="FungiDB:DD237_004673"/>
<dbReference type="EMBL" id="QKXF01000116">
    <property type="protein sequence ID" value="RQM16460.1"/>
    <property type="molecule type" value="Genomic_DNA"/>
</dbReference>
<dbReference type="GO" id="GO:0000028">
    <property type="term" value="P:ribosomal small subunit assembly"/>
    <property type="evidence" value="ECO:0007669"/>
    <property type="project" value="TreeGrafter"/>
</dbReference>